<evidence type="ECO:0000256" key="6">
    <source>
        <dbReference type="ARBA" id="ARBA00029467"/>
    </source>
</evidence>
<comment type="subcellular location">
    <subcellularLocation>
        <location evidence="1">Endomembrane system</location>
        <topology evidence="1">Multi-pass membrane protein</topology>
    </subcellularLocation>
</comment>
<organism evidence="8 9">
    <name type="scientific">Carex littledalei</name>
    <dbReference type="NCBI Taxonomy" id="544730"/>
    <lineage>
        <taxon>Eukaryota</taxon>
        <taxon>Viridiplantae</taxon>
        <taxon>Streptophyta</taxon>
        <taxon>Embryophyta</taxon>
        <taxon>Tracheophyta</taxon>
        <taxon>Spermatophyta</taxon>
        <taxon>Magnoliopsida</taxon>
        <taxon>Liliopsida</taxon>
        <taxon>Poales</taxon>
        <taxon>Cyperaceae</taxon>
        <taxon>Cyperoideae</taxon>
        <taxon>Cariceae</taxon>
        <taxon>Carex</taxon>
        <taxon>Carex subgen. Euthyceras</taxon>
    </lineage>
</organism>
<reference evidence="8" key="1">
    <citation type="submission" date="2020-01" db="EMBL/GenBank/DDBJ databases">
        <title>Genome sequence of Kobresia littledalei, the first chromosome-level genome in the family Cyperaceae.</title>
        <authorList>
            <person name="Qu G."/>
        </authorList>
    </citation>
    <scope>NUCLEOTIDE SEQUENCE</scope>
    <source>
        <strain evidence="8">C.B.Clarke</strain>
        <tissue evidence="8">Leaf</tissue>
    </source>
</reference>
<dbReference type="Pfam" id="PF06749">
    <property type="entry name" value="DUF1218"/>
    <property type="match status" value="1"/>
</dbReference>
<proteinExistence type="inferred from homology"/>
<feature type="transmembrane region" description="Helical" evidence="7">
    <location>
        <begin position="12"/>
        <end position="33"/>
    </location>
</feature>
<accession>A0A833QFF8</accession>
<keyword evidence="4 7" id="KW-1133">Transmembrane helix</keyword>
<comment type="similarity">
    <text evidence="6">Belongs to the DESIGUAL family.</text>
</comment>
<dbReference type="Proteomes" id="UP000623129">
    <property type="component" value="Unassembled WGS sequence"/>
</dbReference>
<dbReference type="AlphaFoldDB" id="A0A833QFF8"/>
<feature type="transmembrane region" description="Helical" evidence="7">
    <location>
        <begin position="137"/>
        <end position="162"/>
    </location>
</feature>
<evidence type="ECO:0000256" key="5">
    <source>
        <dbReference type="ARBA" id="ARBA00023136"/>
    </source>
</evidence>
<evidence type="ECO:0000256" key="1">
    <source>
        <dbReference type="ARBA" id="ARBA00004127"/>
    </source>
</evidence>
<feature type="transmembrane region" description="Helical" evidence="7">
    <location>
        <begin position="57"/>
        <end position="84"/>
    </location>
</feature>
<keyword evidence="2 7" id="KW-0812">Transmembrane</keyword>
<keyword evidence="3" id="KW-0732">Signal</keyword>
<evidence type="ECO:0000256" key="7">
    <source>
        <dbReference type="SAM" id="Phobius"/>
    </source>
</evidence>
<keyword evidence="9" id="KW-1185">Reference proteome</keyword>
<dbReference type="PANTHER" id="PTHR31769">
    <property type="entry name" value="OS07G0462200 PROTEIN-RELATED"/>
    <property type="match status" value="1"/>
</dbReference>
<evidence type="ECO:0000256" key="2">
    <source>
        <dbReference type="ARBA" id="ARBA00022692"/>
    </source>
</evidence>
<name>A0A833QFF8_9POAL</name>
<dbReference type="EMBL" id="SWLB01000026">
    <property type="protein sequence ID" value="KAF3321579.1"/>
    <property type="molecule type" value="Genomic_DNA"/>
</dbReference>
<evidence type="ECO:0000256" key="3">
    <source>
        <dbReference type="ARBA" id="ARBA00022729"/>
    </source>
</evidence>
<feature type="transmembrane region" description="Helical" evidence="7">
    <location>
        <begin position="96"/>
        <end position="117"/>
    </location>
</feature>
<protein>
    <submittedName>
        <fullName evidence="8">Uncharacterized protein</fullName>
    </submittedName>
</protein>
<dbReference type="InterPro" id="IPR009606">
    <property type="entry name" value="DEAL/Modifying_wall_lignin1/2"/>
</dbReference>
<sequence length="180" mass="19306">MDKKRDDSLVSRLITCSIVVLFDTAAFSCSLTAEFNRVKVKDMKLDGTLCSLPRSPAFGLGIAALACMSVAQIIGTVGGAARLYSDNKFDIRKNQIALIYLISSWLCYGLAVVMLGTGTSMNSKQPYGKGWMDGDCYVVKNGVFGGAAAIAIVAGILILAFMSSLPPSIHKSWYNRSSSR</sequence>
<keyword evidence="5 7" id="KW-0472">Membrane</keyword>
<dbReference type="InterPro" id="IPR052222">
    <property type="entry name" value="DESIGUAL"/>
</dbReference>
<dbReference type="GO" id="GO:0012505">
    <property type="term" value="C:endomembrane system"/>
    <property type="evidence" value="ECO:0007669"/>
    <property type="project" value="UniProtKB-SubCell"/>
</dbReference>
<gene>
    <name evidence="8" type="ORF">FCM35_KLT13795</name>
</gene>
<evidence type="ECO:0000256" key="4">
    <source>
        <dbReference type="ARBA" id="ARBA00022989"/>
    </source>
</evidence>
<evidence type="ECO:0000313" key="8">
    <source>
        <dbReference type="EMBL" id="KAF3321579.1"/>
    </source>
</evidence>
<comment type="caution">
    <text evidence="8">The sequence shown here is derived from an EMBL/GenBank/DDBJ whole genome shotgun (WGS) entry which is preliminary data.</text>
</comment>
<evidence type="ECO:0000313" key="9">
    <source>
        <dbReference type="Proteomes" id="UP000623129"/>
    </source>
</evidence>
<dbReference type="OrthoDB" id="1877293at2759"/>